<feature type="non-terminal residue" evidence="2">
    <location>
        <position position="260"/>
    </location>
</feature>
<gene>
    <name evidence="2" type="ORF">METZ01_LOCUS71455</name>
</gene>
<protein>
    <recommendedName>
        <fullName evidence="1">Baseplate wedge protein gp6-like N-terminal helical domain-containing protein</fullName>
    </recommendedName>
</protein>
<organism evidence="2">
    <name type="scientific">marine metagenome</name>
    <dbReference type="NCBI Taxonomy" id="408172"/>
    <lineage>
        <taxon>unclassified sequences</taxon>
        <taxon>metagenomes</taxon>
        <taxon>ecological metagenomes</taxon>
    </lineage>
</organism>
<dbReference type="Pfam" id="PF21379">
    <property type="entry name" value="Gp6-like_1st"/>
    <property type="match status" value="1"/>
</dbReference>
<evidence type="ECO:0000259" key="1">
    <source>
        <dbReference type="Pfam" id="PF21379"/>
    </source>
</evidence>
<feature type="domain" description="Baseplate wedge protein gp6-like N-terminal helical" evidence="1">
    <location>
        <begin position="13"/>
        <end position="85"/>
    </location>
</feature>
<accession>A0A381TSZ3</accession>
<reference evidence="2" key="1">
    <citation type="submission" date="2018-05" db="EMBL/GenBank/DDBJ databases">
        <authorList>
            <person name="Lanie J.A."/>
            <person name="Ng W.-L."/>
            <person name="Kazmierczak K.M."/>
            <person name="Andrzejewski T.M."/>
            <person name="Davidsen T.M."/>
            <person name="Wayne K.J."/>
            <person name="Tettelin H."/>
            <person name="Glass J.I."/>
            <person name="Rusch D."/>
            <person name="Podicherti R."/>
            <person name="Tsui H.-C.T."/>
            <person name="Winkler M.E."/>
        </authorList>
    </citation>
    <scope>NUCLEOTIDE SEQUENCE</scope>
</reference>
<dbReference type="EMBL" id="UINC01005035">
    <property type="protein sequence ID" value="SVA18601.1"/>
    <property type="molecule type" value="Genomic_DNA"/>
</dbReference>
<dbReference type="AlphaFoldDB" id="A0A381TSZ3"/>
<dbReference type="InterPro" id="IPR049026">
    <property type="entry name" value="Gp6-like_N"/>
</dbReference>
<name>A0A381TSZ3_9ZZZZ</name>
<proteinExistence type="predicted"/>
<sequence length="260" mass="28729">MAQHKLEVSELDFDLIKSNLKSFLQSQTQFQDYDFEGAGLSILLDVLSYNTHYLSYIANMSTNEMYLDSADIRKNIVSLAKMLGYTPTSPRAPRAAIDILINNATGSSVTMQKGTMFTTTVEAVDYEYVTNEDITITPVNGVYKLENVPLYEGTLVTFKYTYDSTDTDQKFVIPSPFADTSTLKVTVQNSNTDSTQGVYTLAGGYNNVSSNTKAYFIQEGSSNKYEIYFGDGVTGKKLEDGNVIILEYIVTNTVNSNGAS</sequence>
<evidence type="ECO:0000313" key="2">
    <source>
        <dbReference type="EMBL" id="SVA18601.1"/>
    </source>
</evidence>